<reference evidence="2" key="1">
    <citation type="submission" date="2022-06" db="EMBL/GenBank/DDBJ databases">
        <title>Uncovering the hologenomic basis of an extraordinary plant invasion.</title>
        <authorList>
            <person name="Bieker V.C."/>
            <person name="Martin M.D."/>
            <person name="Gilbert T."/>
            <person name="Hodgins K."/>
            <person name="Battlay P."/>
            <person name="Petersen B."/>
            <person name="Wilson J."/>
        </authorList>
    </citation>
    <scope>NUCLEOTIDE SEQUENCE</scope>
    <source>
        <strain evidence="2">AA19_3_7</strain>
        <tissue evidence="2">Leaf</tissue>
    </source>
</reference>
<feature type="region of interest" description="Disordered" evidence="1">
    <location>
        <begin position="353"/>
        <end position="382"/>
    </location>
</feature>
<evidence type="ECO:0000256" key="1">
    <source>
        <dbReference type="SAM" id="MobiDB-lite"/>
    </source>
</evidence>
<dbReference type="PANTHER" id="PTHR31973:SF190">
    <property type="entry name" value="MULE TRANSPOSASE DOMAIN-CONTAINING PROTEIN"/>
    <property type="match status" value="1"/>
</dbReference>
<dbReference type="PANTHER" id="PTHR31973">
    <property type="entry name" value="POLYPROTEIN, PUTATIVE-RELATED"/>
    <property type="match status" value="1"/>
</dbReference>
<dbReference type="AlphaFoldDB" id="A0AAD5GSC3"/>
<organism evidence="2 3">
    <name type="scientific">Ambrosia artemisiifolia</name>
    <name type="common">Common ragweed</name>
    <dbReference type="NCBI Taxonomy" id="4212"/>
    <lineage>
        <taxon>Eukaryota</taxon>
        <taxon>Viridiplantae</taxon>
        <taxon>Streptophyta</taxon>
        <taxon>Embryophyta</taxon>
        <taxon>Tracheophyta</taxon>
        <taxon>Spermatophyta</taxon>
        <taxon>Magnoliopsida</taxon>
        <taxon>eudicotyledons</taxon>
        <taxon>Gunneridae</taxon>
        <taxon>Pentapetalae</taxon>
        <taxon>asterids</taxon>
        <taxon>campanulids</taxon>
        <taxon>Asterales</taxon>
        <taxon>Asteraceae</taxon>
        <taxon>Asteroideae</taxon>
        <taxon>Heliantheae alliance</taxon>
        <taxon>Heliantheae</taxon>
        <taxon>Ambrosia</taxon>
    </lineage>
</organism>
<name>A0AAD5GSC3_AMBAR</name>
<feature type="non-terminal residue" evidence="2">
    <location>
        <position position="411"/>
    </location>
</feature>
<evidence type="ECO:0000313" key="3">
    <source>
        <dbReference type="Proteomes" id="UP001206925"/>
    </source>
</evidence>
<protein>
    <submittedName>
        <fullName evidence="2">Uncharacterized protein</fullName>
    </submittedName>
</protein>
<proteinExistence type="predicted"/>
<gene>
    <name evidence="2" type="ORF">M8C21_009785</name>
</gene>
<accession>A0AAD5GSC3</accession>
<dbReference type="Proteomes" id="UP001206925">
    <property type="component" value="Unassembled WGS sequence"/>
</dbReference>
<sequence>GGSVSNNVPRKKLVPMRRLLLDYGESSRQGNMGATKDRNANEVITNMDVQCEGNVGGNANKVANEGRNTNKVANEGSCVDGLTFDDIDFSKEFPATEVDKILDANANLGDNQEVSNHFPATEADNIMNVWGIMVMKMISAEGSTEGDDSEDNDYFYDKDNDVEDVDVDMRDFHDYVDYEEEFVGTHHSANVPNIETVESEDDVVKNPLSEVTFDVGQTFEAAKEDKDLISRHAIDTRRELSFLRNDKTRIREAALHSKKVMGQRMDNILVGQKILGQRKLGPRLDNLLASSSKVTWTMITYKPDHHCLQFRKNLHLKSNFMAHGQWVINQIASNPKCSIKSIEDELARKYQLKTQKEQEKGPGGVAGSARAKGNTRSANMAKERGTIPELARRRKLKWLLMEVMVLQVGKG</sequence>
<keyword evidence="3" id="KW-1185">Reference proteome</keyword>
<comment type="caution">
    <text evidence="2">The sequence shown here is derived from an EMBL/GenBank/DDBJ whole genome shotgun (WGS) entry which is preliminary data.</text>
</comment>
<evidence type="ECO:0000313" key="2">
    <source>
        <dbReference type="EMBL" id="KAI7750283.1"/>
    </source>
</evidence>
<dbReference type="EMBL" id="JAMZMK010006171">
    <property type="protein sequence ID" value="KAI7750283.1"/>
    <property type="molecule type" value="Genomic_DNA"/>
</dbReference>